<dbReference type="GO" id="GO:0003723">
    <property type="term" value="F:RNA binding"/>
    <property type="evidence" value="ECO:0007669"/>
    <property type="project" value="UniProtKB-UniRule"/>
</dbReference>
<evidence type="ECO:0000256" key="4">
    <source>
        <dbReference type="PROSITE-ProRule" id="PRU00176"/>
    </source>
</evidence>
<organism evidence="7 8">
    <name type="scientific">Artemisia annua</name>
    <name type="common">Sweet wormwood</name>
    <dbReference type="NCBI Taxonomy" id="35608"/>
    <lineage>
        <taxon>Eukaryota</taxon>
        <taxon>Viridiplantae</taxon>
        <taxon>Streptophyta</taxon>
        <taxon>Embryophyta</taxon>
        <taxon>Tracheophyta</taxon>
        <taxon>Spermatophyta</taxon>
        <taxon>Magnoliopsida</taxon>
        <taxon>eudicotyledons</taxon>
        <taxon>Gunneridae</taxon>
        <taxon>Pentapetalae</taxon>
        <taxon>asterids</taxon>
        <taxon>campanulids</taxon>
        <taxon>Asterales</taxon>
        <taxon>Asteraceae</taxon>
        <taxon>Asteroideae</taxon>
        <taxon>Anthemideae</taxon>
        <taxon>Artemisiinae</taxon>
        <taxon>Artemisia</taxon>
    </lineage>
</organism>
<sequence length="575" mass="64037">MSSKEGGWTWVFGKNRNQKAKRIDNPFGKDVDRIATSFFVTNFPESLDAKGLWKEFQSFGRIVDAFIANKRSKLGLWKEFQSFGRIVDAFIANKRSKLGKRFGFVRFLGVSNEDAFVNSLSNIWIGSYHVYVTVAKFQRHTKSESIPMYKDFPRLKKPNVTQSRKAVGSNSHPLFSDKQSYASVAIGEGAPKGTQTNANQDKGSCITLSDFDLISVEDTSTMALVKVKEVDSISNMYRICRNEGFDDVKIHYVGGLWVWIQFNNAKTCEAFKSNEALQNMWSTIRAASPSFKIDERMVWIEIIGLPLCAWGSNAFKKVASVFGKFKFFDSDVDDNMSLGRVCIATKKHSFIAETVKVIIRGMTFDVNVKEIGTWSTSIENDLDSSDSKDGQEDDDRSCNMEEKHNDILDEFIEKVVEQKVSPNSTNDAQDVNNGVNLDGSEDTGSKPPGFESLLKKDASPVLNSKEVEDRKGNTNTVNEKKVEETGDESNGSIPPGFENFATVVKGASSSPSRPRSAKCSTSFGNSKLKDRKGFSFIDEMNRMIEVGGALGYDVKGCKRSLRKMINGIGVSKVDK</sequence>
<keyword evidence="1" id="KW-0507">mRNA processing</keyword>
<dbReference type="Gene3D" id="3.30.70.330">
    <property type="match status" value="1"/>
</dbReference>
<dbReference type="SMART" id="SM00360">
    <property type="entry name" value="RRM"/>
    <property type="match status" value="1"/>
</dbReference>
<evidence type="ECO:0000256" key="2">
    <source>
        <dbReference type="ARBA" id="ARBA00022728"/>
    </source>
</evidence>
<evidence type="ECO:0000313" key="8">
    <source>
        <dbReference type="Proteomes" id="UP000245207"/>
    </source>
</evidence>
<proteinExistence type="predicted"/>
<keyword evidence="4" id="KW-0694">RNA-binding</keyword>
<evidence type="ECO:0000256" key="5">
    <source>
        <dbReference type="SAM" id="MobiDB-lite"/>
    </source>
</evidence>
<feature type="domain" description="RRM" evidence="6">
    <location>
        <begin position="36"/>
        <end position="137"/>
    </location>
</feature>
<feature type="region of interest" description="Disordered" evidence="5">
    <location>
        <begin position="420"/>
        <end position="497"/>
    </location>
</feature>
<dbReference type="PROSITE" id="PS50102">
    <property type="entry name" value="RRM"/>
    <property type="match status" value="1"/>
</dbReference>
<gene>
    <name evidence="7" type="ORF">CTI12_AA535830</name>
</gene>
<keyword evidence="2" id="KW-0747">Spliceosome</keyword>
<reference evidence="7 8" key="1">
    <citation type="journal article" date="2018" name="Mol. Plant">
        <title>The genome of Artemisia annua provides insight into the evolution of Asteraceae family and artemisinin biosynthesis.</title>
        <authorList>
            <person name="Shen Q."/>
            <person name="Zhang L."/>
            <person name="Liao Z."/>
            <person name="Wang S."/>
            <person name="Yan T."/>
            <person name="Shi P."/>
            <person name="Liu M."/>
            <person name="Fu X."/>
            <person name="Pan Q."/>
            <person name="Wang Y."/>
            <person name="Lv Z."/>
            <person name="Lu X."/>
            <person name="Zhang F."/>
            <person name="Jiang W."/>
            <person name="Ma Y."/>
            <person name="Chen M."/>
            <person name="Hao X."/>
            <person name="Li L."/>
            <person name="Tang Y."/>
            <person name="Lv G."/>
            <person name="Zhou Y."/>
            <person name="Sun X."/>
            <person name="Brodelius P.E."/>
            <person name="Rose J.K.C."/>
            <person name="Tang K."/>
        </authorList>
    </citation>
    <scope>NUCLEOTIDE SEQUENCE [LARGE SCALE GENOMIC DNA]</scope>
    <source>
        <strain evidence="8">cv. Huhao1</strain>
        <tissue evidence="7">Leaf</tissue>
    </source>
</reference>
<comment type="caution">
    <text evidence="7">The sequence shown here is derived from an EMBL/GenBank/DDBJ whole genome shotgun (WGS) entry which is preliminary data.</text>
</comment>
<dbReference type="CDD" id="cd00590">
    <property type="entry name" value="RRM_SF"/>
    <property type="match status" value="1"/>
</dbReference>
<dbReference type="GO" id="GO:0005681">
    <property type="term" value="C:spliceosomal complex"/>
    <property type="evidence" value="ECO:0007669"/>
    <property type="project" value="UniProtKB-KW"/>
</dbReference>
<evidence type="ECO:0000259" key="6">
    <source>
        <dbReference type="PROSITE" id="PS50102"/>
    </source>
</evidence>
<feature type="compositionally biased region" description="Polar residues" evidence="5">
    <location>
        <begin position="420"/>
        <end position="435"/>
    </location>
</feature>
<keyword evidence="3" id="KW-0508">mRNA splicing</keyword>
<evidence type="ECO:0000256" key="1">
    <source>
        <dbReference type="ARBA" id="ARBA00022664"/>
    </source>
</evidence>
<dbReference type="InterPro" id="IPR035979">
    <property type="entry name" value="RBD_domain_sf"/>
</dbReference>
<protein>
    <recommendedName>
        <fullName evidence="6">RRM domain-containing protein</fullName>
    </recommendedName>
</protein>
<dbReference type="SUPFAM" id="SSF54928">
    <property type="entry name" value="RNA-binding domain, RBD"/>
    <property type="match status" value="1"/>
</dbReference>
<dbReference type="Proteomes" id="UP000245207">
    <property type="component" value="Unassembled WGS sequence"/>
</dbReference>
<feature type="compositionally biased region" description="Basic and acidic residues" evidence="5">
    <location>
        <begin position="385"/>
        <end position="398"/>
    </location>
</feature>
<feature type="region of interest" description="Disordered" evidence="5">
    <location>
        <begin position="379"/>
        <end position="398"/>
    </location>
</feature>
<feature type="region of interest" description="Disordered" evidence="5">
    <location>
        <begin position="505"/>
        <end position="524"/>
    </location>
</feature>
<name>A0A2U1L371_ARTAN</name>
<dbReference type="InterPro" id="IPR000504">
    <property type="entry name" value="RRM_dom"/>
</dbReference>
<accession>A0A2U1L371</accession>
<dbReference type="GO" id="GO:0006397">
    <property type="term" value="P:mRNA processing"/>
    <property type="evidence" value="ECO:0007669"/>
    <property type="project" value="UniProtKB-KW"/>
</dbReference>
<dbReference type="AlphaFoldDB" id="A0A2U1L371"/>
<dbReference type="PANTHER" id="PTHR23147">
    <property type="entry name" value="SERINE/ARGININE RICH SPLICING FACTOR"/>
    <property type="match status" value="1"/>
</dbReference>
<evidence type="ECO:0000256" key="3">
    <source>
        <dbReference type="ARBA" id="ARBA00023187"/>
    </source>
</evidence>
<dbReference type="GO" id="GO:0008380">
    <property type="term" value="P:RNA splicing"/>
    <property type="evidence" value="ECO:0007669"/>
    <property type="project" value="UniProtKB-KW"/>
</dbReference>
<feature type="compositionally biased region" description="Basic and acidic residues" evidence="5">
    <location>
        <begin position="465"/>
        <end position="484"/>
    </location>
</feature>
<evidence type="ECO:0000313" key="7">
    <source>
        <dbReference type="EMBL" id="PWA43424.1"/>
    </source>
</evidence>
<dbReference type="InterPro" id="IPR012677">
    <property type="entry name" value="Nucleotide-bd_a/b_plait_sf"/>
</dbReference>
<dbReference type="InterPro" id="IPR050907">
    <property type="entry name" value="SRSF"/>
</dbReference>
<dbReference type="EMBL" id="PKPP01011838">
    <property type="protein sequence ID" value="PWA43424.1"/>
    <property type="molecule type" value="Genomic_DNA"/>
</dbReference>
<keyword evidence="8" id="KW-1185">Reference proteome</keyword>
<dbReference type="STRING" id="35608.A0A2U1L371"/>